<reference evidence="2 3" key="1">
    <citation type="submission" date="2016-11" db="EMBL/GenBank/DDBJ databases">
        <authorList>
            <person name="Jaros S."/>
            <person name="Januszkiewicz K."/>
            <person name="Wedrychowicz H."/>
        </authorList>
    </citation>
    <scope>NUCLEOTIDE SEQUENCE [LARGE SCALE GENOMIC DNA]</scope>
    <source>
        <strain evidence="2 3">DSM 24787</strain>
    </source>
</reference>
<accession>A0A1N6JVB9</accession>
<evidence type="ECO:0000313" key="3">
    <source>
        <dbReference type="Proteomes" id="UP000185003"/>
    </source>
</evidence>
<gene>
    <name evidence="2" type="ORF">SAMN04488055_4514</name>
</gene>
<protein>
    <submittedName>
        <fullName evidence="2">Methyltransferase domain-containing protein</fullName>
    </submittedName>
</protein>
<dbReference type="Proteomes" id="UP000185003">
    <property type="component" value="Unassembled WGS sequence"/>
</dbReference>
<dbReference type="InterPro" id="IPR013217">
    <property type="entry name" value="Methyltransf_12"/>
</dbReference>
<dbReference type="AlphaFoldDB" id="A0A1N6JVB9"/>
<dbReference type="GO" id="GO:0032259">
    <property type="term" value="P:methylation"/>
    <property type="evidence" value="ECO:0007669"/>
    <property type="project" value="UniProtKB-KW"/>
</dbReference>
<feature type="domain" description="Methyltransferase type 12" evidence="1">
    <location>
        <begin position="84"/>
        <end position="165"/>
    </location>
</feature>
<proteinExistence type="predicted"/>
<dbReference type="SUPFAM" id="SSF53335">
    <property type="entry name" value="S-adenosyl-L-methionine-dependent methyltransferases"/>
    <property type="match status" value="1"/>
</dbReference>
<keyword evidence="3" id="KW-1185">Reference proteome</keyword>
<evidence type="ECO:0000313" key="2">
    <source>
        <dbReference type="EMBL" id="SIO48308.1"/>
    </source>
</evidence>
<evidence type="ECO:0000259" key="1">
    <source>
        <dbReference type="Pfam" id="PF08242"/>
    </source>
</evidence>
<dbReference type="Gene3D" id="3.40.50.150">
    <property type="entry name" value="Vaccinia Virus protein VP39"/>
    <property type="match status" value="1"/>
</dbReference>
<sequence length="246" mass="28332">MDRKKSKLGSFLKKLYRKYRERHFRRYRGMSVQEVFSSIYKENVWGGEKGTFYSGSGTANPKTAEYINMMTGFINSHNIRSVAEIGCGDFSIMRQVLQQVDVQYTGMDVVPDLIAHHLEKNANAKTQFLVKDAISEPLPKADLLIIRQVLQHLKNNQISRILQKLDNFKYAIITEHLPITEDVEYNLDKVTGPHIRMRMNSGVFIDQPPFSLPGVSVLMEYREDDPVKKKMVPAVMRSYLVTIKQS</sequence>
<dbReference type="STRING" id="536979.SAMN04488055_4514"/>
<dbReference type="EMBL" id="FSRA01000002">
    <property type="protein sequence ID" value="SIO48308.1"/>
    <property type="molecule type" value="Genomic_DNA"/>
</dbReference>
<dbReference type="GO" id="GO:0008168">
    <property type="term" value="F:methyltransferase activity"/>
    <property type="evidence" value="ECO:0007669"/>
    <property type="project" value="UniProtKB-KW"/>
</dbReference>
<dbReference type="InterPro" id="IPR029063">
    <property type="entry name" value="SAM-dependent_MTases_sf"/>
</dbReference>
<organism evidence="2 3">
    <name type="scientific">Chitinophaga niabensis</name>
    <dbReference type="NCBI Taxonomy" id="536979"/>
    <lineage>
        <taxon>Bacteria</taxon>
        <taxon>Pseudomonadati</taxon>
        <taxon>Bacteroidota</taxon>
        <taxon>Chitinophagia</taxon>
        <taxon>Chitinophagales</taxon>
        <taxon>Chitinophagaceae</taxon>
        <taxon>Chitinophaga</taxon>
    </lineage>
</organism>
<keyword evidence="2" id="KW-0808">Transferase</keyword>
<dbReference type="OrthoDB" id="20930at2"/>
<name>A0A1N6JVB9_9BACT</name>
<dbReference type="Pfam" id="PF08242">
    <property type="entry name" value="Methyltransf_12"/>
    <property type="match status" value="1"/>
</dbReference>
<keyword evidence="2" id="KW-0489">Methyltransferase</keyword>
<dbReference type="RefSeq" id="WP_074241842.1">
    <property type="nucleotide sequence ID" value="NZ_FSRA01000002.1"/>
</dbReference>